<dbReference type="RefSeq" id="XP_025463848.1">
    <property type="nucleotide sequence ID" value="XM_025613450.1"/>
</dbReference>
<dbReference type="GeneID" id="37115593"/>
<name>A0A317VPM5_9EURO</name>
<gene>
    <name evidence="2" type="ORF">BO94DRAFT_549488</name>
</gene>
<feature type="chain" id="PRO_5016435099" evidence="1">
    <location>
        <begin position="24"/>
        <end position="107"/>
    </location>
</feature>
<evidence type="ECO:0000256" key="1">
    <source>
        <dbReference type="SAM" id="SignalP"/>
    </source>
</evidence>
<dbReference type="AlphaFoldDB" id="A0A317VPM5"/>
<reference evidence="2 3" key="1">
    <citation type="submission" date="2016-12" db="EMBL/GenBank/DDBJ databases">
        <title>The genomes of Aspergillus section Nigri reveals drivers in fungal speciation.</title>
        <authorList>
            <consortium name="DOE Joint Genome Institute"/>
            <person name="Vesth T.C."/>
            <person name="Nybo J."/>
            <person name="Theobald S."/>
            <person name="Brandl J."/>
            <person name="Frisvad J.C."/>
            <person name="Nielsen K.F."/>
            <person name="Lyhne E.K."/>
            <person name="Kogle M.E."/>
            <person name="Kuo A."/>
            <person name="Riley R."/>
            <person name="Clum A."/>
            <person name="Nolan M."/>
            <person name="Lipzen A."/>
            <person name="Salamov A."/>
            <person name="Henrissat B."/>
            <person name="Wiebenga A."/>
            <person name="De Vries R.P."/>
            <person name="Grigoriev I.V."/>
            <person name="Mortensen U.H."/>
            <person name="Andersen M.R."/>
            <person name="Baker S.E."/>
        </authorList>
    </citation>
    <scope>NUCLEOTIDE SEQUENCE [LARGE SCALE GENOMIC DNA]</scope>
    <source>
        <strain evidence="2 3">CBS 115572</strain>
    </source>
</reference>
<dbReference type="EMBL" id="MSFK01000029">
    <property type="protein sequence ID" value="PWY75221.1"/>
    <property type="molecule type" value="Genomic_DNA"/>
</dbReference>
<comment type="caution">
    <text evidence="2">The sequence shown here is derived from an EMBL/GenBank/DDBJ whole genome shotgun (WGS) entry which is preliminary data.</text>
</comment>
<evidence type="ECO:0000313" key="3">
    <source>
        <dbReference type="Proteomes" id="UP000246702"/>
    </source>
</evidence>
<proteinExistence type="predicted"/>
<accession>A0A317VPM5</accession>
<keyword evidence="1" id="KW-0732">Signal</keyword>
<keyword evidence="3" id="KW-1185">Reference proteome</keyword>
<sequence length="107" mass="11658">MGIGDRQLLLLLLLLLLRPGGSRMWFRKPSWDCCSEDAEIEVRAPASHLVSNHALSPSHAQLRGLLSLPGGQPAAVRDLASCTTCLNQYSGCLEHSFILFQAAESSR</sequence>
<dbReference type="Proteomes" id="UP000246702">
    <property type="component" value="Unassembled WGS sequence"/>
</dbReference>
<protein>
    <submittedName>
        <fullName evidence="2">Uncharacterized protein</fullName>
    </submittedName>
</protein>
<organism evidence="2 3">
    <name type="scientific">Aspergillus sclerotioniger CBS 115572</name>
    <dbReference type="NCBI Taxonomy" id="1450535"/>
    <lineage>
        <taxon>Eukaryota</taxon>
        <taxon>Fungi</taxon>
        <taxon>Dikarya</taxon>
        <taxon>Ascomycota</taxon>
        <taxon>Pezizomycotina</taxon>
        <taxon>Eurotiomycetes</taxon>
        <taxon>Eurotiomycetidae</taxon>
        <taxon>Eurotiales</taxon>
        <taxon>Aspergillaceae</taxon>
        <taxon>Aspergillus</taxon>
        <taxon>Aspergillus subgen. Circumdati</taxon>
    </lineage>
</organism>
<feature type="signal peptide" evidence="1">
    <location>
        <begin position="1"/>
        <end position="23"/>
    </location>
</feature>
<evidence type="ECO:0000313" key="2">
    <source>
        <dbReference type="EMBL" id="PWY75221.1"/>
    </source>
</evidence>